<evidence type="ECO:0000313" key="9">
    <source>
        <dbReference type="EMBL" id="RIV35834.1"/>
    </source>
</evidence>
<evidence type="ECO:0000256" key="6">
    <source>
        <dbReference type="ARBA" id="ARBA00023237"/>
    </source>
</evidence>
<dbReference type="GO" id="GO:0009279">
    <property type="term" value="C:cell outer membrane"/>
    <property type="evidence" value="ECO:0007669"/>
    <property type="project" value="UniProtKB-SubCell"/>
</dbReference>
<keyword evidence="9" id="KW-0675">Receptor</keyword>
<dbReference type="Pfam" id="PF07715">
    <property type="entry name" value="Plug"/>
    <property type="match status" value="1"/>
</dbReference>
<accession>A0A3A1N9P8</accession>
<dbReference type="SUPFAM" id="SSF49464">
    <property type="entry name" value="Carboxypeptidase regulatory domain-like"/>
    <property type="match status" value="1"/>
</dbReference>
<dbReference type="NCBIfam" id="TIGR04056">
    <property type="entry name" value="OMP_RagA_SusC"/>
    <property type="match status" value="1"/>
</dbReference>
<dbReference type="OrthoDB" id="9768177at2"/>
<keyword evidence="2 7" id="KW-0813">Transport</keyword>
<evidence type="ECO:0000256" key="5">
    <source>
        <dbReference type="ARBA" id="ARBA00023136"/>
    </source>
</evidence>
<comment type="caution">
    <text evidence="9">The sequence shown here is derived from an EMBL/GenBank/DDBJ whole genome shotgun (WGS) entry which is preliminary data.</text>
</comment>
<dbReference type="InterPro" id="IPR023997">
    <property type="entry name" value="TonB-dep_OMP_SusC/RagA_CS"/>
</dbReference>
<dbReference type="Proteomes" id="UP000266067">
    <property type="component" value="Unassembled WGS sequence"/>
</dbReference>
<evidence type="ECO:0000313" key="10">
    <source>
        <dbReference type="Proteomes" id="UP000266067"/>
    </source>
</evidence>
<dbReference type="Gene3D" id="2.60.40.1120">
    <property type="entry name" value="Carboxypeptidase-like, regulatory domain"/>
    <property type="match status" value="1"/>
</dbReference>
<dbReference type="InterPro" id="IPR039426">
    <property type="entry name" value="TonB-dep_rcpt-like"/>
</dbReference>
<dbReference type="EMBL" id="QXFH01000069">
    <property type="protein sequence ID" value="RIV35834.1"/>
    <property type="molecule type" value="Genomic_DNA"/>
</dbReference>
<feature type="domain" description="TonB-dependent receptor plug" evidence="8">
    <location>
        <begin position="129"/>
        <end position="236"/>
    </location>
</feature>
<keyword evidence="10" id="KW-1185">Reference proteome</keyword>
<keyword evidence="3 7" id="KW-1134">Transmembrane beta strand</keyword>
<evidence type="ECO:0000256" key="7">
    <source>
        <dbReference type="PROSITE-ProRule" id="PRU01360"/>
    </source>
</evidence>
<keyword evidence="6 7" id="KW-0998">Cell outer membrane</keyword>
<dbReference type="NCBIfam" id="TIGR04057">
    <property type="entry name" value="SusC_RagA_signa"/>
    <property type="match status" value="1"/>
</dbReference>
<dbReference type="Gene3D" id="2.40.170.20">
    <property type="entry name" value="TonB-dependent receptor, beta-barrel domain"/>
    <property type="match status" value="1"/>
</dbReference>
<gene>
    <name evidence="9" type="ORF">D2V08_04230</name>
</gene>
<dbReference type="InterPro" id="IPR036942">
    <property type="entry name" value="Beta-barrel_TonB_sf"/>
</dbReference>
<evidence type="ECO:0000256" key="1">
    <source>
        <dbReference type="ARBA" id="ARBA00004571"/>
    </source>
</evidence>
<reference evidence="9 10" key="1">
    <citation type="submission" date="2018-08" db="EMBL/GenBank/DDBJ databases">
        <title>Proposal of Muricauda 72 sp.nov. and Muricauda NH166 sp.nov., isolated from seawater.</title>
        <authorList>
            <person name="Cheng H."/>
            <person name="Wu Y.-H."/>
            <person name="Guo L.-L."/>
            <person name="Xu X.-W."/>
        </authorList>
    </citation>
    <scope>NUCLEOTIDE SEQUENCE [LARGE SCALE GENOMIC DNA]</scope>
    <source>
        <strain evidence="9 10">KCTC 22173</strain>
    </source>
</reference>
<dbReference type="Pfam" id="PF13715">
    <property type="entry name" value="CarbopepD_reg_2"/>
    <property type="match status" value="1"/>
</dbReference>
<protein>
    <submittedName>
        <fullName evidence="9">TonB-dependent receptor</fullName>
    </submittedName>
</protein>
<comment type="similarity">
    <text evidence="7">Belongs to the TonB-dependent receptor family.</text>
</comment>
<dbReference type="FunFam" id="2.170.130.10:FF:000008">
    <property type="entry name" value="SusC/RagA family TonB-linked outer membrane protein"/>
    <property type="match status" value="1"/>
</dbReference>
<keyword evidence="4 7" id="KW-0812">Transmembrane</keyword>
<dbReference type="FunFam" id="2.60.40.1120:FF:000003">
    <property type="entry name" value="Outer membrane protein Omp121"/>
    <property type="match status" value="1"/>
</dbReference>
<evidence type="ECO:0000256" key="3">
    <source>
        <dbReference type="ARBA" id="ARBA00022452"/>
    </source>
</evidence>
<dbReference type="AlphaFoldDB" id="A0A3A1N9P8"/>
<dbReference type="InterPro" id="IPR023996">
    <property type="entry name" value="TonB-dep_OMP_SusC/RagA"/>
</dbReference>
<evidence type="ECO:0000256" key="2">
    <source>
        <dbReference type="ARBA" id="ARBA00022448"/>
    </source>
</evidence>
<keyword evidence="5 7" id="KW-0472">Membrane</keyword>
<proteinExistence type="inferred from homology"/>
<dbReference type="InterPro" id="IPR012910">
    <property type="entry name" value="Plug_dom"/>
</dbReference>
<dbReference type="SUPFAM" id="SSF56935">
    <property type="entry name" value="Porins"/>
    <property type="match status" value="1"/>
</dbReference>
<dbReference type="PROSITE" id="PS52016">
    <property type="entry name" value="TONB_DEPENDENT_REC_3"/>
    <property type="match status" value="1"/>
</dbReference>
<organism evidence="9 10">
    <name type="scientific">Flagellimonas lutimaris</name>
    <dbReference type="NCBI Taxonomy" id="475082"/>
    <lineage>
        <taxon>Bacteria</taxon>
        <taxon>Pseudomonadati</taxon>
        <taxon>Bacteroidota</taxon>
        <taxon>Flavobacteriia</taxon>
        <taxon>Flavobacteriales</taxon>
        <taxon>Flavobacteriaceae</taxon>
        <taxon>Flagellimonas</taxon>
    </lineage>
</organism>
<dbReference type="InterPro" id="IPR037066">
    <property type="entry name" value="Plug_dom_sf"/>
</dbReference>
<sequence>MLKNKQLQAERLWFPKKPWMLFMFSLFLGLQINAQDVKTVSGTVSDSGTGTPIPGANVIVKGTTNGTVTDFDGNYTIEASSNDILVFSYVGFRSQEIEVGERTTINLAMIEDVSTLDEVVVVGYGSQRKEDLTGAVSLVDPEEMTKQATNDVTQMMQGRVAGVSITSDGQPGAAPSVRIRGVATFGIGASAEPLYVVDGVPIDGIRDINPNDIESVQVLKDASAGAIYGNRAGNGVIIITTKSGKRSQKVSFSLSSYFGIQNITQKLPLLDRVGYQTINRELINNGGNTVPIPTGNDPDSSDFIDDIDTDWQEEGYVTGFIQNHNFNVTGGTESTKYFMSLDYLDNEGTLVGQGPNYERYSFRVNSEAEFGKFTVGENLFFVRSDENPLFDTATINLPGGRPTLVNDLLQAAPTIPVKDPNRLGGFGGANSVIHQSITLNVPGINTLIDNQSKVNRLNANLYLSYEPIDGLVLKSSASYNTTNIEGQLFVPEYDLGYFFPNPLAQLRVVNTSIDRFLIENTANYTKEFDKHNLSVLVGQTYQKDNFRAITTVGGGLTEPYILNLENATEYSVFDNIQESALYSFLGRVNYSFNDKYFLTGNLRYDGSSRFNPDVRYEVFPSVSAAWKIHNEFDLPDFIRSLKLRGGWGEVGNQEIGNYLYQRTVNRGIPYQFSGGPTVVGAAVTQLIDEDIKWETRRTSSVGIDAVLFNGGLDFTAEYYRNTSEDVLVNIPIPLSNTVGAFNSEILSNAGSIRNSGIEVSAVYRQPIGDDFSFEIAPNFYTVNNEILEIGGQEFITGTGSRNIVGRSLGEHYGWVYDGIFQTAEEVSNSPFQAPGTAPGDIKFADISGPDGTPDGVVNDDDRTFLGQGLPTYYYGLNITAKYKNIDFTIFGQGSGGNLINSNLYRGLMPTTGYTNWHEDILDRWTPSNTNTDVPRVVFGDPNNNQRDSDRPGWLQDGDYFRINTISLGYSLPNNILEKMHMSMARFYVTFQNVAVFSKYKGYNPDFQAGVLNPGFDFGTYPRPMTSMLGLQLKF</sequence>
<dbReference type="RefSeq" id="WP_119606836.1">
    <property type="nucleotide sequence ID" value="NZ_QXFH01000069.1"/>
</dbReference>
<comment type="subcellular location">
    <subcellularLocation>
        <location evidence="1 7">Cell outer membrane</location>
        <topology evidence="1 7">Multi-pass membrane protein</topology>
    </subcellularLocation>
</comment>
<dbReference type="InterPro" id="IPR008969">
    <property type="entry name" value="CarboxyPept-like_regulatory"/>
</dbReference>
<evidence type="ECO:0000259" key="8">
    <source>
        <dbReference type="Pfam" id="PF07715"/>
    </source>
</evidence>
<dbReference type="Gene3D" id="2.170.130.10">
    <property type="entry name" value="TonB-dependent receptor, plug domain"/>
    <property type="match status" value="1"/>
</dbReference>
<evidence type="ECO:0000256" key="4">
    <source>
        <dbReference type="ARBA" id="ARBA00022692"/>
    </source>
</evidence>
<name>A0A3A1N9P8_9FLAO</name>